<accession>A0ABP0MP46</accession>
<dbReference type="Proteomes" id="UP001642464">
    <property type="component" value="Unassembled WGS sequence"/>
</dbReference>
<keyword evidence="1" id="KW-0175">Coiled coil</keyword>
<feature type="coiled-coil region" evidence="1">
    <location>
        <begin position="4"/>
        <end position="78"/>
    </location>
</feature>
<feature type="compositionally biased region" description="Basic and acidic residues" evidence="2">
    <location>
        <begin position="135"/>
        <end position="144"/>
    </location>
</feature>
<dbReference type="EMBL" id="CAXAMM010022370">
    <property type="protein sequence ID" value="CAK9051860.1"/>
    <property type="molecule type" value="Genomic_DNA"/>
</dbReference>
<feature type="compositionally biased region" description="Basic and acidic residues" evidence="2">
    <location>
        <begin position="413"/>
        <end position="431"/>
    </location>
</feature>
<proteinExistence type="predicted"/>
<feature type="compositionally biased region" description="Basic and acidic residues" evidence="2">
    <location>
        <begin position="349"/>
        <end position="390"/>
    </location>
</feature>
<evidence type="ECO:0000256" key="1">
    <source>
        <dbReference type="SAM" id="Coils"/>
    </source>
</evidence>
<feature type="compositionally biased region" description="Basic and acidic residues" evidence="2">
    <location>
        <begin position="160"/>
        <end position="179"/>
    </location>
</feature>
<evidence type="ECO:0000313" key="3">
    <source>
        <dbReference type="EMBL" id="CAK9051860.1"/>
    </source>
</evidence>
<organism evidence="3 4">
    <name type="scientific">Durusdinium trenchii</name>
    <dbReference type="NCBI Taxonomy" id="1381693"/>
    <lineage>
        <taxon>Eukaryota</taxon>
        <taxon>Sar</taxon>
        <taxon>Alveolata</taxon>
        <taxon>Dinophyceae</taxon>
        <taxon>Suessiales</taxon>
        <taxon>Symbiodiniaceae</taxon>
        <taxon>Durusdinium</taxon>
    </lineage>
</organism>
<feature type="region of interest" description="Disordered" evidence="2">
    <location>
        <begin position="349"/>
        <end position="446"/>
    </location>
</feature>
<reference evidence="3 4" key="1">
    <citation type="submission" date="2024-02" db="EMBL/GenBank/DDBJ databases">
        <authorList>
            <person name="Chen Y."/>
            <person name="Shah S."/>
            <person name="Dougan E. K."/>
            <person name="Thang M."/>
            <person name="Chan C."/>
        </authorList>
    </citation>
    <scope>NUCLEOTIDE SEQUENCE [LARGE SCALE GENOMIC DNA]</scope>
</reference>
<gene>
    <name evidence="3" type="ORF">SCF082_LOCUS28434</name>
</gene>
<evidence type="ECO:0000256" key="2">
    <source>
        <dbReference type="SAM" id="MobiDB-lite"/>
    </source>
</evidence>
<evidence type="ECO:0000313" key="4">
    <source>
        <dbReference type="Proteomes" id="UP001642464"/>
    </source>
</evidence>
<feature type="region of interest" description="Disordered" evidence="2">
    <location>
        <begin position="135"/>
        <end position="207"/>
    </location>
</feature>
<comment type="caution">
    <text evidence="3">The sequence shown here is derived from an EMBL/GenBank/DDBJ whole genome shotgun (WGS) entry which is preliminary data.</text>
</comment>
<name>A0ABP0MP46_9DINO</name>
<sequence>MATLEQIAAQVVSLRQELNESRRREEDLNNRLQAVESTGAMQAALHEMVDTQKAILEVEELSAAVETWEDQVRQYENRRKADGSGPTVDEDIKISISESIENCKLRGQLKWQEEKETRGRCRRSPKGSVGVFLKEKAKKDKEEPPALSPSSIRLGVKSMESPEEREANRREREEADMKPIKVKAMPMKRKAKPKATDATSDAKPVNGALGTLRRGALAPNLAREIENTHDQTFHDSRYYANVAGGKPHHIAWKNEKGRRRAILDRRSGLIDRASEKIELGNTWHSKNSAQGTGKKRIKMLVASRPMWRRKLWTIATTRPIKPIESLDECMPLSRESFQQFPDDEAKVFERPSTRRAAEPRDCGAERTTKKCEREAREERKRQAKHDADRTRQRRHSWDSQYNSWREDEEEEAPEVHDFRVRSEPNEIRDSELNSFSAPPNASFGEPHVVEERDGWKRIVVNLDAGVAATAIPSDLNLGRHVETLPQDISYKTGQLRRMKEELCFVERTATGPFGRPGPRRSSRPGLGSEARRHHIALEPARTVEAGKEYSAFMDKLYKEHDGGMIPVRMHNDLDRTRKR</sequence>
<keyword evidence="4" id="KW-1185">Reference proteome</keyword>
<protein>
    <submittedName>
        <fullName evidence="3">Uncharacterized protein</fullName>
    </submittedName>
</protein>
<feature type="region of interest" description="Disordered" evidence="2">
    <location>
        <begin position="509"/>
        <end position="533"/>
    </location>
</feature>